<dbReference type="PANTHER" id="PTHR46046">
    <property type="entry name" value="PEPTIDYLPROLYL ISOMERASE"/>
    <property type="match status" value="1"/>
</dbReference>
<feature type="domain" description="PPIase FKBP-type" evidence="4">
    <location>
        <begin position="177"/>
        <end position="237"/>
    </location>
</feature>
<dbReference type="PANTHER" id="PTHR46046:SF6">
    <property type="entry name" value="PEPTIDYLPROLYL ISOMERASE"/>
    <property type="match status" value="1"/>
</dbReference>
<dbReference type="AlphaFoldDB" id="A0A238BZB3"/>
<organism evidence="5 6">
    <name type="scientific">Onchocerca flexuosa</name>
    <dbReference type="NCBI Taxonomy" id="387005"/>
    <lineage>
        <taxon>Eukaryota</taxon>
        <taxon>Metazoa</taxon>
        <taxon>Ecdysozoa</taxon>
        <taxon>Nematoda</taxon>
        <taxon>Chromadorea</taxon>
        <taxon>Rhabditida</taxon>
        <taxon>Spirurina</taxon>
        <taxon>Spiruromorpha</taxon>
        <taxon>Filarioidea</taxon>
        <taxon>Onchocercidae</taxon>
        <taxon>Onchocerca</taxon>
    </lineage>
</organism>
<dbReference type="EC" id="5.2.1.8" evidence="2"/>
<dbReference type="GO" id="GO:0003755">
    <property type="term" value="F:peptidyl-prolyl cis-trans isomerase activity"/>
    <property type="evidence" value="ECO:0007669"/>
    <property type="project" value="UniProtKB-KW"/>
</dbReference>
<keyword evidence="6" id="KW-1185">Reference proteome</keyword>
<dbReference type="InterPro" id="IPR046357">
    <property type="entry name" value="PPIase_dom_sf"/>
</dbReference>
<dbReference type="Proteomes" id="UP000242913">
    <property type="component" value="Unassembled WGS sequence"/>
</dbReference>
<protein>
    <recommendedName>
        <fullName evidence="2">peptidylprolyl isomerase</fullName>
        <ecNumber evidence="2">5.2.1.8</ecNumber>
    </recommendedName>
</protein>
<gene>
    <name evidence="5" type="ORF">X798_02745</name>
</gene>
<keyword evidence="3" id="KW-0732">Signal</keyword>
<evidence type="ECO:0000313" key="6">
    <source>
        <dbReference type="Proteomes" id="UP000242913"/>
    </source>
</evidence>
<evidence type="ECO:0000256" key="1">
    <source>
        <dbReference type="ARBA" id="ARBA00022737"/>
    </source>
</evidence>
<dbReference type="InterPro" id="IPR001179">
    <property type="entry name" value="PPIase_FKBP_dom"/>
</dbReference>
<dbReference type="InterPro" id="IPR051989">
    <property type="entry name" value="FKBP-like_isomerase"/>
</dbReference>
<keyword evidence="2 5" id="KW-0413">Isomerase</keyword>
<accession>A0A238BZB3</accession>
<comment type="catalytic activity">
    <reaction evidence="2">
        <text>[protein]-peptidylproline (omega=180) = [protein]-peptidylproline (omega=0)</text>
        <dbReference type="Rhea" id="RHEA:16237"/>
        <dbReference type="Rhea" id="RHEA-COMP:10747"/>
        <dbReference type="Rhea" id="RHEA-COMP:10748"/>
        <dbReference type="ChEBI" id="CHEBI:83833"/>
        <dbReference type="ChEBI" id="CHEBI:83834"/>
        <dbReference type="EC" id="5.2.1.8"/>
    </reaction>
</comment>
<name>A0A238BZB3_9BILA</name>
<dbReference type="EMBL" id="KZ269988">
    <property type="protein sequence ID" value="OZC10155.1"/>
    <property type="molecule type" value="Genomic_DNA"/>
</dbReference>
<dbReference type="SUPFAM" id="SSF54534">
    <property type="entry name" value="FKBP-like"/>
    <property type="match status" value="2"/>
</dbReference>
<feature type="domain" description="PPIase FKBP-type" evidence="4">
    <location>
        <begin position="56"/>
        <end position="144"/>
    </location>
</feature>
<dbReference type="Pfam" id="PF00254">
    <property type="entry name" value="FKBP_C"/>
    <property type="match status" value="2"/>
</dbReference>
<dbReference type="GO" id="GO:0005783">
    <property type="term" value="C:endoplasmic reticulum"/>
    <property type="evidence" value="ECO:0007669"/>
    <property type="project" value="TreeGrafter"/>
</dbReference>
<keyword evidence="2" id="KW-0697">Rotamase</keyword>
<sequence>MYCNKLVLILGAIIISFISVFGEDEEKLNWKEDDGLEIKIIKPIKSEKCKIKSQPGDIVEQFYKLSDTDGQIIGSNFGKKPYVFTLGKNQVISGMDRAMTGMCIGEKRKVVIPSHLGFGDDGRDRDNIKGGQTLYYTVQLVNLFRPVPGDSWTDDDGLKIEVTHKIDEKECRKAEKGDTIHQHYTLRLESFDGTFVDSSFSRNTPFIFKLGKGEVIEGMDRAMLGMCEGERRKVVIPWKLVQMAGDDLERCLDSLVIPLRVLLQVEEPSRVCNAIIKEIESFNRKRLLTGYVDSLAAHVDLPSADIWRCFNSLIELHNYVHNNEVAVSNLLNILSRESFNDELIKAIINFMNTEQSYKPTIMNAISKYPPFRSLHCRLQITIGRMALLHAPDITLQFWLRVGSGDSGGNWTTGVAVETPSASMEDEKIFLMDYGMLSRLIEEIEKIISVACKLERLRLK</sequence>
<evidence type="ECO:0000313" key="5">
    <source>
        <dbReference type="EMBL" id="OZC10155.1"/>
    </source>
</evidence>
<dbReference type="Gene3D" id="3.10.50.40">
    <property type="match status" value="2"/>
</dbReference>
<keyword evidence="1" id="KW-0677">Repeat</keyword>
<proteinExistence type="predicted"/>
<evidence type="ECO:0000256" key="2">
    <source>
        <dbReference type="PROSITE-ProRule" id="PRU00277"/>
    </source>
</evidence>
<feature type="chain" id="PRO_5012398709" description="peptidylprolyl isomerase" evidence="3">
    <location>
        <begin position="23"/>
        <end position="459"/>
    </location>
</feature>
<dbReference type="OrthoDB" id="77911at2759"/>
<dbReference type="PROSITE" id="PS50059">
    <property type="entry name" value="FKBP_PPIASE"/>
    <property type="match status" value="2"/>
</dbReference>
<evidence type="ECO:0000256" key="3">
    <source>
        <dbReference type="SAM" id="SignalP"/>
    </source>
</evidence>
<feature type="signal peptide" evidence="3">
    <location>
        <begin position="1"/>
        <end position="22"/>
    </location>
</feature>
<reference evidence="5 6" key="1">
    <citation type="submission" date="2015-12" db="EMBL/GenBank/DDBJ databases">
        <title>Draft genome of the nematode, Onchocerca flexuosa.</title>
        <authorList>
            <person name="Mitreva M."/>
        </authorList>
    </citation>
    <scope>NUCLEOTIDE SEQUENCE [LARGE SCALE GENOMIC DNA]</scope>
    <source>
        <strain evidence="5">Red Deer</strain>
    </source>
</reference>
<evidence type="ECO:0000259" key="4">
    <source>
        <dbReference type="PROSITE" id="PS50059"/>
    </source>
</evidence>